<keyword evidence="2 5" id="KW-0813">Transport</keyword>
<evidence type="ECO:0000313" key="7">
    <source>
        <dbReference type="EMBL" id="CAG6536721.1"/>
    </source>
</evidence>
<dbReference type="EMBL" id="HBUE01322069">
    <property type="protein sequence ID" value="CAG6588718.1"/>
    <property type="molecule type" value="Transcribed_RNA"/>
</dbReference>
<dbReference type="GO" id="GO:0046961">
    <property type="term" value="F:proton-transporting ATPase activity, rotational mechanism"/>
    <property type="evidence" value="ECO:0007669"/>
    <property type="project" value="InterPro"/>
</dbReference>
<dbReference type="Gene3D" id="1.20.5.2950">
    <property type="match status" value="1"/>
</dbReference>
<accession>A0A8D8MPY4</accession>
<dbReference type="EMBL" id="HBUE01135494">
    <property type="protein sequence ID" value="CAG6498449.1"/>
    <property type="molecule type" value="Transcribed_RNA"/>
</dbReference>
<dbReference type="GO" id="GO:0000221">
    <property type="term" value="C:vacuolar proton-transporting V-type ATPase, V1 domain"/>
    <property type="evidence" value="ECO:0007669"/>
    <property type="project" value="TreeGrafter"/>
</dbReference>
<dbReference type="EMBL" id="HBUE01215510">
    <property type="protein sequence ID" value="CAG6536718.1"/>
    <property type="molecule type" value="Transcribed_RNA"/>
</dbReference>
<dbReference type="EMBL" id="HBUE01322068">
    <property type="protein sequence ID" value="CAG6588717.1"/>
    <property type="molecule type" value="Transcribed_RNA"/>
</dbReference>
<comment type="similarity">
    <text evidence="1 5">Belongs to the V-ATPase G subunit family.</text>
</comment>
<dbReference type="EMBL" id="HBUE01322070">
    <property type="protein sequence ID" value="CAG6588719.1"/>
    <property type="molecule type" value="Transcribed_RNA"/>
</dbReference>
<dbReference type="AlphaFoldDB" id="A0A8D8MPY4"/>
<dbReference type="Pfam" id="PF03179">
    <property type="entry name" value="V-ATPase_G"/>
    <property type="match status" value="1"/>
</dbReference>
<dbReference type="GO" id="GO:0016887">
    <property type="term" value="F:ATP hydrolysis activity"/>
    <property type="evidence" value="ECO:0007669"/>
    <property type="project" value="TreeGrafter"/>
</dbReference>
<evidence type="ECO:0000256" key="2">
    <source>
        <dbReference type="ARBA" id="ARBA00022448"/>
    </source>
</evidence>
<evidence type="ECO:0000256" key="4">
    <source>
        <dbReference type="ARBA" id="ARBA00023065"/>
    </source>
</evidence>
<dbReference type="InterPro" id="IPR005124">
    <property type="entry name" value="V-ATPase_G"/>
</dbReference>
<dbReference type="NCBIfam" id="TIGR01147">
    <property type="entry name" value="V_ATP_synt_G"/>
    <property type="match status" value="1"/>
</dbReference>
<dbReference type="EMBL" id="HBUE01322067">
    <property type="protein sequence ID" value="CAG6588716.1"/>
    <property type="molecule type" value="Transcribed_RNA"/>
</dbReference>
<keyword evidence="4 5" id="KW-0406">Ion transport</keyword>
<feature type="compositionally biased region" description="Basic and acidic residues" evidence="6">
    <location>
        <begin position="14"/>
        <end position="25"/>
    </location>
</feature>
<dbReference type="EMBL" id="HBUE01215513">
    <property type="protein sequence ID" value="CAG6536721.1"/>
    <property type="molecule type" value="Transcribed_RNA"/>
</dbReference>
<reference evidence="7" key="1">
    <citation type="submission" date="2021-05" db="EMBL/GenBank/DDBJ databases">
        <authorList>
            <person name="Alioto T."/>
            <person name="Alioto T."/>
            <person name="Gomez Garrido J."/>
        </authorList>
    </citation>
    <scope>NUCLEOTIDE SEQUENCE</scope>
</reference>
<dbReference type="GO" id="GO:0098793">
    <property type="term" value="C:presynapse"/>
    <property type="evidence" value="ECO:0007669"/>
    <property type="project" value="GOC"/>
</dbReference>
<dbReference type="PANTHER" id="PTHR12713:SF11">
    <property type="entry name" value="V-TYPE PROTON ATPASE SUBUNIT G"/>
    <property type="match status" value="1"/>
</dbReference>
<dbReference type="EMBL" id="HBUE01135495">
    <property type="protein sequence ID" value="CAG6498450.1"/>
    <property type="molecule type" value="Transcribed_RNA"/>
</dbReference>
<dbReference type="EMBL" id="HBUE01215511">
    <property type="protein sequence ID" value="CAG6536719.1"/>
    <property type="molecule type" value="Transcribed_RNA"/>
</dbReference>
<comment type="subunit">
    <text evidence="5">V-ATPase is a heteromultimeric enzyme made up of two complexes: the ATP-hydrolytic V1 complex and the proton translocation V0 complex.</text>
</comment>
<dbReference type="GO" id="GO:0097401">
    <property type="term" value="P:synaptic vesicle lumen acidification"/>
    <property type="evidence" value="ECO:0007669"/>
    <property type="project" value="TreeGrafter"/>
</dbReference>
<dbReference type="EMBL" id="HBUE01322066">
    <property type="protein sequence ID" value="CAG6588715.1"/>
    <property type="molecule type" value="Transcribed_RNA"/>
</dbReference>
<evidence type="ECO:0000256" key="6">
    <source>
        <dbReference type="SAM" id="MobiDB-lite"/>
    </source>
</evidence>
<evidence type="ECO:0000256" key="3">
    <source>
        <dbReference type="ARBA" id="ARBA00022781"/>
    </source>
</evidence>
<dbReference type="EMBL" id="HBUE01215508">
    <property type="protein sequence ID" value="CAG6536716.1"/>
    <property type="molecule type" value="Transcribed_RNA"/>
</dbReference>
<protein>
    <recommendedName>
        <fullName evidence="5">V-type proton ATPase subunit G</fullName>
    </recommendedName>
</protein>
<name>A0A8D8MPY4_CULPI</name>
<evidence type="ECO:0000256" key="1">
    <source>
        <dbReference type="ARBA" id="ARBA00010066"/>
    </source>
</evidence>
<dbReference type="EMBL" id="HBUE01322071">
    <property type="protein sequence ID" value="CAG6588720.1"/>
    <property type="molecule type" value="Transcribed_RNA"/>
</dbReference>
<comment type="function">
    <text evidence="5">Subunit of the V1 complex of vacuolar(H+)-ATPase (V-ATPase), a multisubunit enzyme composed of a peripheral complex (V1) that hydrolyzes ATP and a membrane integral complex (V0) that translocates protons. V-ATPase is responsible for acidifying and maintaining the pH of intracellular compartments and in some cell types, is targeted to the plasma membrane, where it is responsible for acidifying the extracellular environment.</text>
</comment>
<sequence>MASNTQGIQQLLSAEKKAAEKVGEARKRKARRLKQAKDEATEEIEKYRAEREKQFKDAEVKHIGSREGVSNKIDADTRVRIDEMNRALNTHKEHVILDVLNFAYAIEAKMHKNYRD</sequence>
<dbReference type="PANTHER" id="PTHR12713">
    <property type="entry name" value="VACUOLAR ATP SYNTHASE SUBUNIT G"/>
    <property type="match status" value="1"/>
</dbReference>
<organism evidence="7">
    <name type="scientific">Culex pipiens</name>
    <name type="common">House mosquito</name>
    <dbReference type="NCBI Taxonomy" id="7175"/>
    <lineage>
        <taxon>Eukaryota</taxon>
        <taxon>Metazoa</taxon>
        <taxon>Ecdysozoa</taxon>
        <taxon>Arthropoda</taxon>
        <taxon>Hexapoda</taxon>
        <taxon>Insecta</taxon>
        <taxon>Pterygota</taxon>
        <taxon>Neoptera</taxon>
        <taxon>Endopterygota</taxon>
        <taxon>Diptera</taxon>
        <taxon>Nematocera</taxon>
        <taxon>Culicoidea</taxon>
        <taxon>Culicidae</taxon>
        <taxon>Culicinae</taxon>
        <taxon>Culicini</taxon>
        <taxon>Culex</taxon>
        <taxon>Culex</taxon>
    </lineage>
</organism>
<dbReference type="EMBL" id="HBUE01215509">
    <property type="protein sequence ID" value="CAG6536717.1"/>
    <property type="molecule type" value="Transcribed_RNA"/>
</dbReference>
<dbReference type="FunFam" id="1.20.5.2950:FF:000001">
    <property type="entry name" value="V-type proton ATPase subunit G"/>
    <property type="match status" value="1"/>
</dbReference>
<keyword evidence="3 5" id="KW-0375">Hydrogen ion transport</keyword>
<evidence type="ECO:0000256" key="5">
    <source>
        <dbReference type="RuleBase" id="RU364019"/>
    </source>
</evidence>
<dbReference type="EMBL" id="HBUE01135498">
    <property type="protein sequence ID" value="CAG6498452.1"/>
    <property type="molecule type" value="Transcribed_RNA"/>
</dbReference>
<feature type="region of interest" description="Disordered" evidence="6">
    <location>
        <begin position="1"/>
        <end position="27"/>
    </location>
</feature>
<dbReference type="EMBL" id="HBUE01215512">
    <property type="protein sequence ID" value="CAG6536720.1"/>
    <property type="molecule type" value="Transcribed_RNA"/>
</dbReference>
<proteinExistence type="inferred from homology"/>
<feature type="compositionally biased region" description="Polar residues" evidence="6">
    <location>
        <begin position="1"/>
        <end position="12"/>
    </location>
</feature>